<feature type="chain" id="PRO_5039096297" description="SGNH hydrolase-type esterase domain-containing protein" evidence="1">
    <location>
        <begin position="41"/>
        <end position="294"/>
    </location>
</feature>
<dbReference type="eggNOG" id="COG2755">
    <property type="taxonomic scope" value="Bacteria"/>
</dbReference>
<gene>
    <name evidence="2" type="ordered locus">GPOL_c28770</name>
</gene>
<evidence type="ECO:0008006" key="4">
    <source>
        <dbReference type="Google" id="ProtNLM"/>
    </source>
</evidence>
<proteinExistence type="predicted"/>
<dbReference type="AlphaFoldDB" id="H6MTM1"/>
<dbReference type="GeneID" id="90159914"/>
<name>H6MTM1_GORPV</name>
<dbReference type="HOGENOM" id="CLU_945823_0_0_11"/>
<dbReference type="SUPFAM" id="SSF52266">
    <property type="entry name" value="SGNH hydrolase"/>
    <property type="match status" value="1"/>
</dbReference>
<dbReference type="Proteomes" id="UP000009154">
    <property type="component" value="Chromosome"/>
</dbReference>
<dbReference type="InterPro" id="IPR006311">
    <property type="entry name" value="TAT_signal"/>
</dbReference>
<feature type="signal peptide" evidence="1">
    <location>
        <begin position="1"/>
        <end position="40"/>
    </location>
</feature>
<keyword evidence="3" id="KW-1185">Reference proteome</keyword>
<evidence type="ECO:0000313" key="3">
    <source>
        <dbReference type="Proteomes" id="UP000009154"/>
    </source>
</evidence>
<reference evidence="2 3" key="1">
    <citation type="journal article" date="2012" name="Appl. Environ. Microbiol.">
        <title>Involvement of two latex-clearing proteins during rubber degradation and insights into the subsequent degradation pathway revealed by the genome sequence of Gordonia polyisoprenivorans strain VH2.</title>
        <authorList>
            <person name="Hiessl S."/>
            <person name="Schuldes J."/>
            <person name="Thurmer A."/>
            <person name="Halbsguth T."/>
            <person name="Broker D."/>
            <person name="Angelov A."/>
            <person name="Liebl W."/>
            <person name="Daniel R."/>
            <person name="Steinbuchel A."/>
        </authorList>
    </citation>
    <scope>NUCLEOTIDE SEQUENCE [LARGE SCALE GENOMIC DNA]</scope>
    <source>
        <strain evidence="3">DSM 44266 / VH2</strain>
    </source>
</reference>
<dbReference type="KEGG" id="gpo:GPOL_c28770"/>
<evidence type="ECO:0000256" key="1">
    <source>
        <dbReference type="SAM" id="SignalP"/>
    </source>
</evidence>
<dbReference type="PROSITE" id="PS51318">
    <property type="entry name" value="TAT"/>
    <property type="match status" value="1"/>
</dbReference>
<organism evidence="2 3">
    <name type="scientific">Gordonia polyisoprenivorans (strain DSM 44266 / VH2)</name>
    <dbReference type="NCBI Taxonomy" id="1112204"/>
    <lineage>
        <taxon>Bacteria</taxon>
        <taxon>Bacillati</taxon>
        <taxon>Actinomycetota</taxon>
        <taxon>Actinomycetes</taxon>
        <taxon>Mycobacteriales</taxon>
        <taxon>Gordoniaceae</taxon>
        <taxon>Gordonia</taxon>
    </lineage>
</organism>
<dbReference type="EMBL" id="CP003119">
    <property type="protein sequence ID" value="AFA73896.1"/>
    <property type="molecule type" value="Genomic_DNA"/>
</dbReference>
<accession>H6MTM1</accession>
<dbReference type="STRING" id="1112204.GPOL_c28770"/>
<dbReference type="RefSeq" id="WP_014360424.1">
    <property type="nucleotide sequence ID" value="NC_016906.1"/>
</dbReference>
<evidence type="ECO:0000313" key="2">
    <source>
        <dbReference type="EMBL" id="AFA73896.1"/>
    </source>
</evidence>
<dbReference type="InterPro" id="IPR036514">
    <property type="entry name" value="SGNH_hydro_sf"/>
</dbReference>
<protein>
    <recommendedName>
        <fullName evidence="4">SGNH hydrolase-type esterase domain-containing protein</fullName>
    </recommendedName>
</protein>
<dbReference type="Gene3D" id="3.40.50.1110">
    <property type="entry name" value="SGNH hydrolase"/>
    <property type="match status" value="1"/>
</dbReference>
<sequence>MIRLSRGTRTRRTAFRRTATAVLGATAALTLIGAAAGTAAADPLDDVAGALSQQMATGSAELGLPQLLPMIPGLGDLLRSGGAPGTTRCASVVQIGDSTSVGVDSPTKVPSPADTLSTQYKRVGVGTVDLDADGGRSTVGAVDGRSNAAEAVAAHLAKGEKGCWVIAVGLEDAADIAKGSTVAADERIDRIMNQLRGQPVLWPTVTTSDATVRGYTAAAMAGFNNALRRAVVRYPNLAVYDWAAVAAGQPDWFVDGIHYTAAGTAARNTRFADALATAFPPGTGVTPATKWVSN</sequence>
<keyword evidence="1" id="KW-0732">Signal</keyword>
<dbReference type="CDD" id="cd00229">
    <property type="entry name" value="SGNH_hydrolase"/>
    <property type="match status" value="1"/>
</dbReference>